<dbReference type="AlphaFoldDB" id="A0A3S1J3G3"/>
<evidence type="ECO:0008006" key="3">
    <source>
        <dbReference type="Google" id="ProtNLM"/>
    </source>
</evidence>
<sequence>MKAEEFLEKYAMGVRDFSGVDLSEANLSGAKLNGVNLSQANLSVVNLSGANLNTANLRYAKLNVARLSGAHLMGADLKGASLNVANLIRADLSHAILRKASLVRTELIRANLSHADLVQANLKNADLREATLRQANLSRANMSDVCLRGGFLTGANLEQVNLINSDLCRADLSGANLRDAELRQANLSRANLSGASFSGANLRWVDLSDTDLSWADLSGAKLSGANLNNANLSNANLTGASLVHANLTSAKLIKAEWVSADLTGATLTGAKLYATTRFGLKTDGIICEWIDLSPTGDSSIIQYFTPEGSRDFFNATSPTISIIVDKPLDHEANFAISGAYFQIAQQYLKLKQPPSLENSRRRTVFTFRIDSDEALLPTACIAVLPFQDAKSTQRNLISVVEMMKSDDTSNDASIPFHRIQSFNQQLEEALRQADTIKQVKNILALTQRLSFFQAPTQVILTNSSSQNLIVHEHPNFGKRLINRSDVSDAVYDDKYDEAVKFIPFSVSTVIDFIKGFHYIGQ</sequence>
<dbReference type="InterPro" id="IPR001646">
    <property type="entry name" value="5peptide_repeat"/>
</dbReference>
<dbReference type="OrthoDB" id="475179at2"/>
<dbReference type="RefSeq" id="WP_127080905.1">
    <property type="nucleotide sequence ID" value="NZ_RSCL01000005.1"/>
</dbReference>
<dbReference type="PANTHER" id="PTHR14136">
    <property type="entry name" value="BTB_POZ DOMAIN-CONTAINING PROTEIN KCTD9"/>
    <property type="match status" value="1"/>
</dbReference>
<reference evidence="1" key="2">
    <citation type="journal article" date="2019" name="Genome Biol. Evol.">
        <title>Day and night: Metabolic profiles and evolutionary relationships of six axenic non-marine cyanobacteria.</title>
        <authorList>
            <person name="Will S.E."/>
            <person name="Henke P."/>
            <person name="Boedeker C."/>
            <person name="Huang S."/>
            <person name="Brinkmann H."/>
            <person name="Rohde M."/>
            <person name="Jarek M."/>
            <person name="Friedl T."/>
            <person name="Seufert S."/>
            <person name="Schumacher M."/>
            <person name="Overmann J."/>
            <person name="Neumann-Schaal M."/>
            <person name="Petersen J."/>
        </authorList>
    </citation>
    <scope>NUCLEOTIDE SEQUENCE [LARGE SCALE GENOMIC DNA]</scope>
    <source>
        <strain evidence="1">PCC 7102</strain>
    </source>
</reference>
<protein>
    <recommendedName>
        <fullName evidence="3">Pentapeptide repeat-containing protein</fullName>
    </recommendedName>
</protein>
<dbReference type="Proteomes" id="UP000271624">
    <property type="component" value="Unassembled WGS sequence"/>
</dbReference>
<dbReference type="InterPro" id="IPR051082">
    <property type="entry name" value="Pentapeptide-BTB/POZ_domain"/>
</dbReference>
<organism evidence="1 2">
    <name type="scientific">Dulcicalothrix desertica PCC 7102</name>
    <dbReference type="NCBI Taxonomy" id="232991"/>
    <lineage>
        <taxon>Bacteria</taxon>
        <taxon>Bacillati</taxon>
        <taxon>Cyanobacteriota</taxon>
        <taxon>Cyanophyceae</taxon>
        <taxon>Nostocales</taxon>
        <taxon>Calotrichaceae</taxon>
        <taxon>Dulcicalothrix</taxon>
    </lineage>
</organism>
<dbReference type="SUPFAM" id="SSF141571">
    <property type="entry name" value="Pentapeptide repeat-like"/>
    <property type="match status" value="2"/>
</dbReference>
<gene>
    <name evidence="1" type="ORF">DSM106972_023110</name>
</gene>
<keyword evidence="2" id="KW-1185">Reference proteome</keyword>
<reference evidence="1" key="1">
    <citation type="submission" date="2018-12" db="EMBL/GenBank/DDBJ databases">
        <authorList>
            <person name="Will S."/>
            <person name="Neumann-Schaal M."/>
            <person name="Henke P."/>
        </authorList>
    </citation>
    <scope>NUCLEOTIDE SEQUENCE</scope>
    <source>
        <strain evidence="1">PCC 7102</strain>
    </source>
</reference>
<name>A0A3S1J3G3_9CYAN</name>
<dbReference type="Pfam" id="PF00805">
    <property type="entry name" value="Pentapeptide"/>
    <property type="match status" value="4"/>
</dbReference>
<evidence type="ECO:0000313" key="2">
    <source>
        <dbReference type="Proteomes" id="UP000271624"/>
    </source>
</evidence>
<dbReference type="EMBL" id="RSCL01000005">
    <property type="protein sequence ID" value="RUT07050.1"/>
    <property type="molecule type" value="Genomic_DNA"/>
</dbReference>
<accession>A0A3S1J3G3</accession>
<dbReference type="Gene3D" id="2.160.20.80">
    <property type="entry name" value="E3 ubiquitin-protein ligase SopA"/>
    <property type="match status" value="4"/>
</dbReference>
<comment type="caution">
    <text evidence="1">The sequence shown here is derived from an EMBL/GenBank/DDBJ whole genome shotgun (WGS) entry which is preliminary data.</text>
</comment>
<evidence type="ECO:0000313" key="1">
    <source>
        <dbReference type="EMBL" id="RUT07050.1"/>
    </source>
</evidence>
<proteinExistence type="predicted"/>
<dbReference type="PANTHER" id="PTHR14136:SF17">
    <property type="entry name" value="BTB_POZ DOMAIN-CONTAINING PROTEIN KCTD9"/>
    <property type="match status" value="1"/>
</dbReference>